<dbReference type="RefSeq" id="WP_377942978.1">
    <property type="nucleotide sequence ID" value="NZ_JBHUCX010000024.1"/>
</dbReference>
<dbReference type="EMBL" id="JBHUCX010000024">
    <property type="protein sequence ID" value="MFD1675120.1"/>
    <property type="molecule type" value="Genomic_DNA"/>
</dbReference>
<keyword evidence="2" id="KW-1185">Reference proteome</keyword>
<organism evidence="1 2">
    <name type="scientific">Alicyclobacillus fodiniaquatilis</name>
    <dbReference type="NCBI Taxonomy" id="1661150"/>
    <lineage>
        <taxon>Bacteria</taxon>
        <taxon>Bacillati</taxon>
        <taxon>Bacillota</taxon>
        <taxon>Bacilli</taxon>
        <taxon>Bacillales</taxon>
        <taxon>Alicyclobacillaceae</taxon>
        <taxon>Alicyclobacillus</taxon>
    </lineage>
</organism>
<reference evidence="2" key="1">
    <citation type="journal article" date="2019" name="Int. J. Syst. Evol. Microbiol.">
        <title>The Global Catalogue of Microorganisms (GCM) 10K type strain sequencing project: providing services to taxonomists for standard genome sequencing and annotation.</title>
        <authorList>
            <consortium name="The Broad Institute Genomics Platform"/>
            <consortium name="The Broad Institute Genome Sequencing Center for Infectious Disease"/>
            <person name="Wu L."/>
            <person name="Ma J."/>
        </authorList>
    </citation>
    <scope>NUCLEOTIDE SEQUENCE [LARGE SCALE GENOMIC DNA]</scope>
    <source>
        <strain evidence="2">CGMCC 1.12286</strain>
    </source>
</reference>
<proteinExistence type="predicted"/>
<gene>
    <name evidence="1" type="ORF">ACFSB2_10480</name>
</gene>
<sequence length="55" mass="6538">MGWVYYLKLMDTKFQATCFMARLEEERAFPIKKEPKYIATFQTVKGRFGVKVLLD</sequence>
<dbReference type="Proteomes" id="UP001597079">
    <property type="component" value="Unassembled WGS sequence"/>
</dbReference>
<protein>
    <submittedName>
        <fullName evidence="1">Uncharacterized protein</fullName>
    </submittedName>
</protein>
<accession>A0ABW4JGN6</accession>
<comment type="caution">
    <text evidence="1">The sequence shown here is derived from an EMBL/GenBank/DDBJ whole genome shotgun (WGS) entry which is preliminary data.</text>
</comment>
<evidence type="ECO:0000313" key="2">
    <source>
        <dbReference type="Proteomes" id="UP001597079"/>
    </source>
</evidence>
<name>A0ABW4JGN6_9BACL</name>
<evidence type="ECO:0000313" key="1">
    <source>
        <dbReference type="EMBL" id="MFD1675120.1"/>
    </source>
</evidence>